<sequence>MIFYACVKYDESHPDTYHGIEVTTLGDSYDVVASFESYDPLQDYRNFASWSESIGEDNVGICDTLKHFAKDYKSVNSDASTEMLSMIYGDHQHCDGEYGDVAQ</sequence>
<organism evidence="1 2">
    <name type="scientific">Litchfieldia luteola</name>
    <dbReference type="NCBI Taxonomy" id="682179"/>
    <lineage>
        <taxon>Bacteria</taxon>
        <taxon>Bacillati</taxon>
        <taxon>Bacillota</taxon>
        <taxon>Bacilli</taxon>
        <taxon>Bacillales</taxon>
        <taxon>Bacillaceae</taxon>
        <taxon>Litchfieldia</taxon>
    </lineage>
</organism>
<protein>
    <submittedName>
        <fullName evidence="1">Uncharacterized protein</fullName>
    </submittedName>
</protein>
<evidence type="ECO:0000313" key="1">
    <source>
        <dbReference type="EMBL" id="MBE4907019.1"/>
    </source>
</evidence>
<accession>A0ABR9QFJ9</accession>
<comment type="caution">
    <text evidence="1">The sequence shown here is derived from an EMBL/GenBank/DDBJ whole genome shotgun (WGS) entry which is preliminary data.</text>
</comment>
<dbReference type="RefSeq" id="WP_193534497.1">
    <property type="nucleotide sequence ID" value="NZ_JADCLJ010000007.1"/>
</dbReference>
<evidence type="ECO:0000313" key="2">
    <source>
        <dbReference type="Proteomes" id="UP001516662"/>
    </source>
</evidence>
<dbReference type="Proteomes" id="UP001516662">
    <property type="component" value="Unassembled WGS sequence"/>
</dbReference>
<name>A0ABR9QFJ9_9BACI</name>
<dbReference type="EMBL" id="JADCLJ010000007">
    <property type="protein sequence ID" value="MBE4907019.1"/>
    <property type="molecule type" value="Genomic_DNA"/>
</dbReference>
<reference evidence="1 2" key="1">
    <citation type="submission" date="2020-10" db="EMBL/GenBank/DDBJ databases">
        <title>Bacillus sp. HD4P25, an endophyte from a halophyte.</title>
        <authorList>
            <person name="Sun J.-Q."/>
        </authorList>
    </citation>
    <scope>NUCLEOTIDE SEQUENCE [LARGE SCALE GENOMIC DNA]</scope>
    <source>
        <strain evidence="1 2">YIM 93174</strain>
    </source>
</reference>
<keyword evidence="2" id="KW-1185">Reference proteome</keyword>
<proteinExistence type="predicted"/>
<gene>
    <name evidence="1" type="ORF">IMZ08_02980</name>
</gene>